<reference evidence="1" key="1">
    <citation type="journal article" date="2020" name="Nature">
        <title>Giant virus diversity and host interactions through global metagenomics.</title>
        <authorList>
            <person name="Schulz F."/>
            <person name="Roux S."/>
            <person name="Paez-Espino D."/>
            <person name="Jungbluth S."/>
            <person name="Walsh D.A."/>
            <person name="Denef V.J."/>
            <person name="McMahon K.D."/>
            <person name="Konstantinidis K.T."/>
            <person name="Eloe-Fadrosh E.A."/>
            <person name="Kyrpides N.C."/>
            <person name="Woyke T."/>
        </authorList>
    </citation>
    <scope>NUCLEOTIDE SEQUENCE</scope>
    <source>
        <strain evidence="1">GVMAG-M-3300013285-6</strain>
    </source>
</reference>
<accession>A0A6C0BIJ7</accession>
<sequence length="188" mass="21760">MPTTIIILGEGCNISYEMERLSLKGPSSVFEWHLSTYFKDVLTILEMILNQEDIPARRDDTMPGNNYLADTRIRSAHYEYADYNEIIARRAKRLRADLMSGHNILFIREEAPQLITHEDVDTFSNLILTFNPACKFKLLLFSQPGQFERIVHKNLIHVEFNKDTNRSWIDICFDEPPPAIGQKAVDTN</sequence>
<protein>
    <recommendedName>
        <fullName evidence="2">Papain-like cysteine peptidase</fullName>
    </recommendedName>
</protein>
<dbReference type="EMBL" id="MN739172">
    <property type="protein sequence ID" value="QHS92187.1"/>
    <property type="molecule type" value="Genomic_DNA"/>
</dbReference>
<dbReference type="AlphaFoldDB" id="A0A6C0BIJ7"/>
<name>A0A6C0BIJ7_9ZZZZ</name>
<proteinExistence type="predicted"/>
<evidence type="ECO:0000313" key="1">
    <source>
        <dbReference type="EMBL" id="QHS92187.1"/>
    </source>
</evidence>
<evidence type="ECO:0008006" key="2">
    <source>
        <dbReference type="Google" id="ProtNLM"/>
    </source>
</evidence>
<organism evidence="1">
    <name type="scientific">viral metagenome</name>
    <dbReference type="NCBI Taxonomy" id="1070528"/>
    <lineage>
        <taxon>unclassified sequences</taxon>
        <taxon>metagenomes</taxon>
        <taxon>organismal metagenomes</taxon>
    </lineage>
</organism>